<feature type="repeat" description="ANK" evidence="3">
    <location>
        <begin position="1538"/>
        <end position="1570"/>
    </location>
</feature>
<dbReference type="PROSITE" id="PS50088">
    <property type="entry name" value="ANK_REPEAT"/>
    <property type="match status" value="26"/>
</dbReference>
<feature type="repeat" description="ANK" evidence="3">
    <location>
        <begin position="1737"/>
        <end position="1769"/>
    </location>
</feature>
<evidence type="ECO:0000259" key="5">
    <source>
        <dbReference type="Pfam" id="PF24883"/>
    </source>
</evidence>
<dbReference type="PANTHER" id="PTHR24198">
    <property type="entry name" value="ANKYRIN REPEAT AND PROTEIN KINASE DOMAIN-CONTAINING PROTEIN"/>
    <property type="match status" value="1"/>
</dbReference>
<feature type="repeat" description="ANK" evidence="3">
    <location>
        <begin position="2319"/>
        <end position="2351"/>
    </location>
</feature>
<feature type="repeat" description="ANK" evidence="3">
    <location>
        <begin position="1702"/>
        <end position="1734"/>
    </location>
</feature>
<dbReference type="InterPro" id="IPR000845">
    <property type="entry name" value="Nucleoside_phosphorylase_d"/>
</dbReference>
<evidence type="ECO:0000313" key="7">
    <source>
        <dbReference type="Proteomes" id="UP000711996"/>
    </source>
</evidence>
<evidence type="ECO:0000259" key="4">
    <source>
        <dbReference type="Pfam" id="PF01048"/>
    </source>
</evidence>
<evidence type="ECO:0000313" key="6">
    <source>
        <dbReference type="EMBL" id="KAF4842799.1"/>
    </source>
</evidence>
<dbReference type="OrthoDB" id="163438at2759"/>
<feature type="repeat" description="ANK" evidence="3">
    <location>
        <begin position="2092"/>
        <end position="2124"/>
    </location>
</feature>
<feature type="repeat" description="ANK" evidence="3">
    <location>
        <begin position="1367"/>
        <end position="1399"/>
    </location>
</feature>
<feature type="repeat" description="ANK" evidence="3">
    <location>
        <begin position="1159"/>
        <end position="1191"/>
    </location>
</feature>
<dbReference type="GO" id="GO:0003824">
    <property type="term" value="F:catalytic activity"/>
    <property type="evidence" value="ECO:0007669"/>
    <property type="project" value="InterPro"/>
</dbReference>
<feature type="repeat" description="ANK" evidence="3">
    <location>
        <begin position="1301"/>
        <end position="1333"/>
    </location>
</feature>
<feature type="repeat" description="ANK" evidence="3">
    <location>
        <begin position="1605"/>
        <end position="1634"/>
    </location>
</feature>
<dbReference type="Gene3D" id="3.40.50.1580">
    <property type="entry name" value="Nucleoside phosphorylase domain"/>
    <property type="match status" value="1"/>
</dbReference>
<proteinExistence type="predicted"/>
<feature type="repeat" description="ANK" evidence="3">
    <location>
        <begin position="1334"/>
        <end position="1366"/>
    </location>
</feature>
<feature type="repeat" description="ANK" evidence="3">
    <location>
        <begin position="2385"/>
        <end position="2417"/>
    </location>
</feature>
<dbReference type="PROSITE" id="PS50297">
    <property type="entry name" value="ANK_REP_REGION"/>
    <property type="match status" value="22"/>
</dbReference>
<gene>
    <name evidence="6" type="primary">Ank1-0</name>
    <name evidence="6" type="ORF">CGCSCA2_v014511</name>
</gene>
<dbReference type="SUPFAM" id="SSF53167">
    <property type="entry name" value="Purine and uridine phosphorylases"/>
    <property type="match status" value="1"/>
</dbReference>
<feature type="repeat" description="ANK" evidence="3">
    <location>
        <begin position="1191"/>
        <end position="1223"/>
    </location>
</feature>
<organism evidence="6 7">
    <name type="scientific">Colletotrichum siamense</name>
    <name type="common">Anthracnose fungus</name>
    <dbReference type="NCBI Taxonomy" id="690259"/>
    <lineage>
        <taxon>Eukaryota</taxon>
        <taxon>Fungi</taxon>
        <taxon>Dikarya</taxon>
        <taxon>Ascomycota</taxon>
        <taxon>Pezizomycotina</taxon>
        <taxon>Sordariomycetes</taxon>
        <taxon>Hypocreomycetidae</taxon>
        <taxon>Glomerellales</taxon>
        <taxon>Glomerellaceae</taxon>
        <taxon>Colletotrichum</taxon>
        <taxon>Colletotrichum gloeosporioides species complex</taxon>
    </lineage>
</organism>
<dbReference type="PRINTS" id="PR01415">
    <property type="entry name" value="ANKYRIN"/>
</dbReference>
<dbReference type="Pfam" id="PF12796">
    <property type="entry name" value="Ank_2"/>
    <property type="match status" value="12"/>
</dbReference>
<dbReference type="Pfam" id="PF24883">
    <property type="entry name" value="NPHP3_N"/>
    <property type="match status" value="1"/>
</dbReference>
<feature type="domain" description="Nucleoside phosphorylase" evidence="4">
    <location>
        <begin position="12"/>
        <end position="306"/>
    </location>
</feature>
<feature type="repeat" description="ANK" evidence="3">
    <location>
        <begin position="1129"/>
        <end position="1161"/>
    </location>
</feature>
<sequence>MEPAISMNDYTVGWVCALPLEMAAARAMLDELHPNPPVQDPADHNCYTLGQMLGHNVVIACLPAGVFGTTSAATVAKDMLRTFRHIRLGLMVGVGGGVPSEVDDIRLGDVIVSKPTGTCGGVIQYDLGKAVQGGGFERVGTLNAPPSVLLNALGSLEARHMCGDSHIPQILSDFVRRFPKMRSSFGHPGTAHDVLFCAEYDHVGCEPTCEQCDNRQTVQRVNRDDADPVVHYGTIGSGNSVIKDGRTRDQLRHKYKILCFEMEAAGLMQEFPCLVIRGVCDYADSHKNKKWQGYAAATAAAFAKELLSGISPANVLKQVTIPTVVSDPVLYDLVATITETIETQTHSQNLRHQTKEDAKCYQSFKTSQYEKFKNINPDRVEGTCNWVLEHPHFQQWLESPRDDLLWISADPGCGKSVLARSLVEKELSAQAIQNHTVCYFFFKDNEEQNTVATALCALLHQLFGSQPHLLSHAREAYRKNGDKLQSEVAELWRILIDASKDDKGKTAASVVNGSQTIICVLDALDECFSGDRKMLIERLTDFYTHRTSMSTRSITLKFLVTSRPYQDIASGFSRIPPELPSIRLAGEESNAEISREINLVISAAVDKVGRENQLNEHKRNILRRRLLETPNRTYLWLHLMIEELPNLDKSTSIAFQSDINCLPQSVEQAYERILSRHKGQRQKVEALLHIIVGARRPLNVMELLVAYQMAIGAPSPVKHSKLEFDSAGFKTHVREMCGLFVFVNDDRIFMIHQTAKEFLLARHGFPDPPYGVWRHSLHAQRSEAVMARLCVQYLLFEDIRDSCVPTNTIGTEEQADKNGENYLFADSAAYQSTHFLDEGSSEEDEMDHHVNELHGLTSRRSDTWASLMQENQVPTSTAGSEEHVDNDMKYPLFTYSATHWSAHFLHAKALEGKMDLQIDKLYDMRSKRFKTWTSVFWRANYPYRSCCGIRDVHLAALNGHDGALGRMLDSNGTALDVKDSGGRTPLIWASINGHEVVVQTLLDKGADINSLCNSVGTALQAASKRGHKEVIRLLLKEGANTNTQSEKHPSAIHEASRRGFSDIVAMLLGKGAYVNTHCGNISSLDVNDRIVIHAPVNLNNYPSPSEKGPYASMRRHLNRTKHGHQPNEKLSTPLLSAVSGGYSTIVEMLLRNGAETSTRDGSALLIAISRGSDDIVQILLERGVDINVPDENGNALWAAVSQGHIKIVRMLLEKGADMTMRVGNGSNTLLGAIARRRYDIVQILLQKGADFRREHIVASASDLGNVTTYGDALLIASFTGQDKIVQLLLDEGANANGQGGQYGTALQAASHEGHLGVIHILLNAGADIDAAGGTFGNALQIACREGHFDTVQALVNKGANINAQGGVDGTALQASSLRGHRKIVQMLLEQGAEVNTEQCGLYSNPLQAAVSNNHAEIVEMLLSRGADVNAKCRIYGMEQLRRAASFIFTEPGLGRKTAPLGREGGHNDFISVGPHDTMTRWDFLLTSSLHSKYGSQSSDTADSNRYNNALEAACQRGNAEVVQMLLNNRAIVNTQKNNSPNALQLAIRSQNEAIVEMILNRNTDVNAEGSALRLASQLGYEGIVQIILARAVNADVQVNGGYFGTALEVALNQGHVGTVRILLEYGANIDVSRHFQNCVKSAWLSGNEAIIQLLLERGTAITSLFGQSFGSVLWAVCSRGNEAHLRMLLDKCQDFDNEGGENGGEALQIASERGYEGIVRMLLDKGAYVNAPSKSYFEGTALVSASRRGHNRIVRMLLDKGANPNTKGFLYGNALHAAVCSGHSEIIQVLLNNGADVNMRHRVGAMNSLEEAVFRNNQDVVQILLDNGADVNAVGGEQGVALLIACIDENETIVWMLLNKGANVNLQGRVHTESVPPSVEADDFDVDQLRRISMSPLQAAVSNGNKRIVEILLSEGADIDVRSRSSENENALQLAISHGHDKIVELLLSNGADINAQDSEGKSTLQLAIVKGNRKIINMLLDRGVDVNVSSNEGSNALCLASLGGDATMVGKLIDKGAYIAAQSEKHHNAVWAASSQGYDRIVSMLLDKITDSEGNGNILLDAVYTASERGYSNIIRMLLDHGASPNATGGEESNALQVASLNGHTEAVRMLLRAGADANTRSGYYGDALQAASYGGHDATVGLLLKAGAVVNVTHGHFGGALTAASHGGHNMTVQTLLHAGADVDVCHGTFGGALAAASLKGHDTTVRLLLDSGAGVRVHFSNALRAACHSGNDRTVRILLKAAGTDADVNFDLGNALRAAVLRGHIRIMKTLLQQGADFKMETEPLDDVLQRAASLGYSQIVKMLLRTTNFAAWNEAVASALHASSREGHVDVISILLAEGIDINIQLQDQGSALYAASEEGHNQSVEMLLHWGADVNVKGGHFGNPLQAASSRGHERIVKMLLDRGAIINARGGYYGSALQAALLKHHDSIFQMLLQKCAEEKVSKRSASNSFGPTHTILDKTVGR</sequence>
<keyword evidence="1" id="KW-0677">Repeat</keyword>
<feature type="repeat" description="ANK" evidence="3">
    <location>
        <begin position="1773"/>
        <end position="1802"/>
    </location>
</feature>
<dbReference type="InterPro" id="IPR035994">
    <property type="entry name" value="Nucleoside_phosphorylase_sf"/>
</dbReference>
<keyword evidence="2 3" id="KW-0040">ANK repeat</keyword>
<evidence type="ECO:0000256" key="3">
    <source>
        <dbReference type="PROSITE-ProRule" id="PRU00023"/>
    </source>
</evidence>
<reference evidence="6" key="1">
    <citation type="submission" date="2019-06" db="EMBL/GenBank/DDBJ databases">
        <authorList>
            <person name="Gan P."/>
            <person name="Shirasu K."/>
        </authorList>
    </citation>
    <scope>NUCLEOTIDE SEQUENCE [LARGE SCALE GENOMIC DNA]</scope>
    <source>
        <strain evidence="6">CAD2</strain>
    </source>
</reference>
<dbReference type="EMBL" id="QPMT01000089">
    <property type="protein sequence ID" value="KAF4842799.1"/>
    <property type="molecule type" value="Genomic_DNA"/>
</dbReference>
<dbReference type="GO" id="GO:0009116">
    <property type="term" value="P:nucleoside metabolic process"/>
    <property type="evidence" value="ECO:0007669"/>
    <property type="project" value="InterPro"/>
</dbReference>
<feature type="repeat" description="ANK" evidence="3">
    <location>
        <begin position="1960"/>
        <end position="1992"/>
    </location>
</feature>
<feature type="repeat" description="ANK" evidence="3">
    <location>
        <begin position="1401"/>
        <end position="1433"/>
    </location>
</feature>
<feature type="repeat" description="ANK" evidence="3">
    <location>
        <begin position="1993"/>
        <end position="2025"/>
    </location>
</feature>
<accession>A0A9P5EHR2</accession>
<dbReference type="PANTHER" id="PTHR24198:SF165">
    <property type="entry name" value="ANKYRIN REPEAT-CONTAINING PROTEIN-RELATED"/>
    <property type="match status" value="1"/>
</dbReference>
<feature type="repeat" description="ANK" evidence="3">
    <location>
        <begin position="1505"/>
        <end position="1537"/>
    </location>
</feature>
<dbReference type="InterPro" id="IPR027417">
    <property type="entry name" value="P-loop_NTPase"/>
</dbReference>
<feature type="repeat" description="ANK" evidence="3">
    <location>
        <begin position="1014"/>
        <end position="1046"/>
    </location>
</feature>
<dbReference type="Proteomes" id="UP000711996">
    <property type="component" value="Unassembled WGS sequence"/>
</dbReference>
<protein>
    <submittedName>
        <fullName evidence="6">Ankyrin-1</fullName>
    </submittedName>
</protein>
<dbReference type="Pfam" id="PF00023">
    <property type="entry name" value="Ank"/>
    <property type="match status" value="2"/>
</dbReference>
<dbReference type="SUPFAM" id="SSF48403">
    <property type="entry name" value="Ankyrin repeat"/>
    <property type="match status" value="5"/>
</dbReference>
<dbReference type="Pfam" id="PF01048">
    <property type="entry name" value="PNP_UDP_1"/>
    <property type="match status" value="1"/>
</dbReference>
<dbReference type="SMART" id="SM00248">
    <property type="entry name" value="ANK"/>
    <property type="match status" value="39"/>
</dbReference>
<dbReference type="Gene3D" id="1.25.40.20">
    <property type="entry name" value="Ankyrin repeat-containing domain"/>
    <property type="match status" value="9"/>
</dbReference>
<evidence type="ECO:0000256" key="2">
    <source>
        <dbReference type="ARBA" id="ARBA00023043"/>
    </source>
</evidence>
<name>A0A9P5EHR2_COLSI</name>
<feature type="repeat" description="ANK" evidence="3">
    <location>
        <begin position="1804"/>
        <end position="1836"/>
    </location>
</feature>
<dbReference type="InterPro" id="IPR002110">
    <property type="entry name" value="Ankyrin_rpt"/>
</dbReference>
<feature type="repeat" description="ANK" evidence="3">
    <location>
        <begin position="1892"/>
        <end position="1924"/>
    </location>
</feature>
<dbReference type="InterPro" id="IPR056884">
    <property type="entry name" value="NPHP3-like_N"/>
</dbReference>
<keyword evidence="7" id="KW-1185">Reference proteome</keyword>
<feature type="repeat" description="ANK" evidence="3">
    <location>
        <begin position="1224"/>
        <end position="1256"/>
    </location>
</feature>
<feature type="repeat" description="ANK" evidence="3">
    <location>
        <begin position="1927"/>
        <end position="1959"/>
    </location>
</feature>
<comment type="caution">
    <text evidence="6">The sequence shown here is derived from an EMBL/GenBank/DDBJ whole genome shotgun (WGS) entry which is preliminary data.</text>
</comment>
<feature type="repeat" description="ANK" evidence="3">
    <location>
        <begin position="2352"/>
        <end position="2384"/>
    </location>
</feature>
<dbReference type="InterPro" id="IPR036770">
    <property type="entry name" value="Ankyrin_rpt-contain_sf"/>
</dbReference>
<feature type="repeat" description="ANK" evidence="3">
    <location>
        <begin position="2254"/>
        <end position="2286"/>
    </location>
</feature>
<feature type="domain" description="Nephrocystin 3-like N-terminal" evidence="5">
    <location>
        <begin position="382"/>
        <end position="563"/>
    </location>
</feature>
<evidence type="ECO:0000256" key="1">
    <source>
        <dbReference type="ARBA" id="ARBA00022737"/>
    </source>
</evidence>
<dbReference type="Gene3D" id="3.40.50.300">
    <property type="entry name" value="P-loop containing nucleotide triphosphate hydrolases"/>
    <property type="match status" value="1"/>
</dbReference>
<feature type="repeat" description="ANK" evidence="3">
    <location>
        <begin position="981"/>
        <end position="1013"/>
    </location>
</feature>